<gene>
    <name evidence="1" type="ORF">VZ95_16890</name>
</gene>
<name>A0A0F3IPE1_9PROT</name>
<keyword evidence="2" id="KW-1185">Reference proteome</keyword>
<dbReference type="RefSeq" id="WP_045776896.1">
    <property type="nucleotide sequence ID" value="NZ_LAJY01000530.1"/>
</dbReference>
<organism evidence="1 2">
    <name type="scientific">Elstera litoralis</name>
    <dbReference type="NCBI Taxonomy" id="552518"/>
    <lineage>
        <taxon>Bacteria</taxon>
        <taxon>Pseudomonadati</taxon>
        <taxon>Pseudomonadota</taxon>
        <taxon>Alphaproteobacteria</taxon>
        <taxon>Rhodospirillales</taxon>
        <taxon>Rhodospirillaceae</taxon>
        <taxon>Elstera</taxon>
    </lineage>
</organism>
<reference evidence="1 2" key="1">
    <citation type="submission" date="2015-03" db="EMBL/GenBank/DDBJ databases">
        <title>Draft genome sequence of Elstera litoralis.</title>
        <authorList>
            <person name="Rahalkar M.C."/>
            <person name="Dhakephalkar P.K."/>
            <person name="Pore S.D."/>
            <person name="Arora P."/>
            <person name="Kapse N.G."/>
            <person name="Pandit P.S."/>
        </authorList>
    </citation>
    <scope>NUCLEOTIDE SEQUENCE [LARGE SCALE GENOMIC DNA]</scope>
    <source>
        <strain evidence="1 2">Dia-1</strain>
    </source>
</reference>
<evidence type="ECO:0000313" key="2">
    <source>
        <dbReference type="Proteomes" id="UP000033774"/>
    </source>
</evidence>
<accession>A0A0F3IPE1</accession>
<feature type="non-terminal residue" evidence="1">
    <location>
        <position position="1"/>
    </location>
</feature>
<dbReference type="EMBL" id="LAJY01000530">
    <property type="protein sequence ID" value="KJV08576.1"/>
    <property type="molecule type" value="Genomic_DNA"/>
</dbReference>
<proteinExistence type="predicted"/>
<dbReference type="Gene3D" id="3.10.105.10">
    <property type="entry name" value="Dipeptide-binding Protein, Domain 3"/>
    <property type="match status" value="1"/>
</dbReference>
<comment type="caution">
    <text evidence="1">The sequence shown here is derived from an EMBL/GenBank/DDBJ whole genome shotgun (WGS) entry which is preliminary data.</text>
</comment>
<protein>
    <submittedName>
        <fullName evidence="1">4-phytase</fullName>
    </submittedName>
</protein>
<evidence type="ECO:0000313" key="1">
    <source>
        <dbReference type="EMBL" id="KJV08576.1"/>
    </source>
</evidence>
<dbReference type="Proteomes" id="UP000033774">
    <property type="component" value="Unassembled WGS sequence"/>
</dbReference>
<dbReference type="AlphaFoldDB" id="A0A0F3IPE1"/>
<sequence>GWVLGSDGVRAKNGTKLQVKLWTTNGTEFKRISEAVQAQLKAIGMQAEITLFDASTINAQYKKKTEHQLAIRSYSWTNADIIDWFFSAKRLGYPNVSMLNDPRAEELNDLAMNKARTWPERVQNFTRYHEYILSQYAFAPIYEPANLFTYSVKKLKLPEAVRGTRVTSQTILDTDAVK</sequence>
<dbReference type="SUPFAM" id="SSF53850">
    <property type="entry name" value="Periplasmic binding protein-like II"/>
    <property type="match status" value="1"/>
</dbReference>